<dbReference type="SMART" id="SM01012">
    <property type="entry name" value="ANTAR"/>
    <property type="match status" value="1"/>
</dbReference>
<dbReference type="GO" id="GO:0003723">
    <property type="term" value="F:RNA binding"/>
    <property type="evidence" value="ECO:0007669"/>
    <property type="project" value="InterPro"/>
</dbReference>
<dbReference type="InterPro" id="IPR003018">
    <property type="entry name" value="GAF"/>
</dbReference>
<dbReference type="AlphaFoldDB" id="A0A127A7W5"/>
<dbReference type="InterPro" id="IPR012074">
    <property type="entry name" value="GAF_ANTAR"/>
</dbReference>
<dbReference type="Pfam" id="PF03861">
    <property type="entry name" value="ANTAR"/>
    <property type="match status" value="1"/>
</dbReference>
<dbReference type="STRING" id="37927.SA2016_4063"/>
<dbReference type="InterPro" id="IPR005561">
    <property type="entry name" value="ANTAR"/>
</dbReference>
<dbReference type="PIRSF" id="PIRSF036625">
    <property type="entry name" value="GAF_ANTAR"/>
    <property type="match status" value="1"/>
</dbReference>
<evidence type="ECO:0000256" key="2">
    <source>
        <dbReference type="ARBA" id="ARBA00023163"/>
    </source>
</evidence>
<proteinExistence type="predicted"/>
<evidence type="ECO:0000313" key="4">
    <source>
        <dbReference type="EMBL" id="AMM34715.1"/>
    </source>
</evidence>
<protein>
    <submittedName>
        <fullName evidence="4">Response regulator receiver</fullName>
    </submittedName>
</protein>
<sequence>MTAENIEMRPGVARQLQEALLQSDGLQAFLGQLAETTAERLASRGADCCSVTLQRCRRGATIASSHPEASRWDELQFAADDGPCLEAARTGVAVCSADLWSEQRWRGFVSQIRGHGPRSLMAAPIPLGVGAHAALTCYSIRRDAFEATDREELSAVASEASIAVQIALRLAAESELSSDLMAALDSRTAINLALGIIMGQSRCTQREAKEILVQASNHRNRKLREVALEVVSICDPDTPSTGFQCA</sequence>
<gene>
    <name evidence="4" type="ORF">SA2016_4063</name>
</gene>
<feature type="domain" description="ANTAR" evidence="3">
    <location>
        <begin position="170"/>
        <end position="231"/>
    </location>
</feature>
<keyword evidence="1" id="KW-0805">Transcription regulation</keyword>
<dbReference type="InterPro" id="IPR036388">
    <property type="entry name" value="WH-like_DNA-bd_sf"/>
</dbReference>
<evidence type="ECO:0000313" key="5">
    <source>
        <dbReference type="Proteomes" id="UP000070134"/>
    </source>
</evidence>
<evidence type="ECO:0000256" key="1">
    <source>
        <dbReference type="ARBA" id="ARBA00023015"/>
    </source>
</evidence>
<name>A0A127A7W5_9MICC</name>
<accession>A0A127A7W5</accession>
<evidence type="ECO:0000259" key="3">
    <source>
        <dbReference type="PROSITE" id="PS50921"/>
    </source>
</evidence>
<dbReference type="RefSeq" id="WP_066501700.1">
    <property type="nucleotide sequence ID" value="NZ_BJMO01000016.1"/>
</dbReference>
<organism evidence="4 5">
    <name type="scientific">Sinomonas atrocyanea</name>
    <dbReference type="NCBI Taxonomy" id="37927"/>
    <lineage>
        <taxon>Bacteria</taxon>
        <taxon>Bacillati</taxon>
        <taxon>Actinomycetota</taxon>
        <taxon>Actinomycetes</taxon>
        <taxon>Micrococcales</taxon>
        <taxon>Micrococcaceae</taxon>
        <taxon>Sinomonas</taxon>
    </lineage>
</organism>
<dbReference type="PROSITE" id="PS50921">
    <property type="entry name" value="ANTAR"/>
    <property type="match status" value="1"/>
</dbReference>
<dbReference type="KEGG" id="satk:SA2016_4063"/>
<keyword evidence="5" id="KW-1185">Reference proteome</keyword>
<dbReference type="InterPro" id="IPR029016">
    <property type="entry name" value="GAF-like_dom_sf"/>
</dbReference>
<dbReference type="Proteomes" id="UP000070134">
    <property type="component" value="Chromosome"/>
</dbReference>
<dbReference type="EMBL" id="CP014518">
    <property type="protein sequence ID" value="AMM34715.1"/>
    <property type="molecule type" value="Genomic_DNA"/>
</dbReference>
<dbReference type="SMART" id="SM00065">
    <property type="entry name" value="GAF"/>
    <property type="match status" value="1"/>
</dbReference>
<dbReference type="Pfam" id="PF13185">
    <property type="entry name" value="GAF_2"/>
    <property type="match status" value="1"/>
</dbReference>
<keyword evidence="2" id="KW-0804">Transcription</keyword>
<dbReference type="Gene3D" id="3.30.450.40">
    <property type="match status" value="1"/>
</dbReference>
<dbReference type="OrthoDB" id="3820533at2"/>
<dbReference type="SUPFAM" id="SSF55781">
    <property type="entry name" value="GAF domain-like"/>
    <property type="match status" value="1"/>
</dbReference>
<reference evidence="4 5" key="1">
    <citation type="submission" date="2016-02" db="EMBL/GenBank/DDBJ databases">
        <title>Complete genome of Sinomonas atrocyanea KCTC 3377.</title>
        <authorList>
            <person name="Kim K.M."/>
        </authorList>
    </citation>
    <scope>NUCLEOTIDE SEQUENCE [LARGE SCALE GENOMIC DNA]</scope>
    <source>
        <strain evidence="4 5">KCTC 3377</strain>
    </source>
</reference>
<dbReference type="Gene3D" id="1.10.10.10">
    <property type="entry name" value="Winged helix-like DNA-binding domain superfamily/Winged helix DNA-binding domain"/>
    <property type="match status" value="1"/>
</dbReference>